<organism evidence="1 2">
    <name type="scientific">Paracoccus onchidii</name>
    <dbReference type="NCBI Taxonomy" id="3017813"/>
    <lineage>
        <taxon>Bacteria</taxon>
        <taxon>Pseudomonadati</taxon>
        <taxon>Pseudomonadota</taxon>
        <taxon>Alphaproteobacteria</taxon>
        <taxon>Rhodobacterales</taxon>
        <taxon>Paracoccaceae</taxon>
        <taxon>Paracoccus</taxon>
    </lineage>
</organism>
<name>A0ABT4ZK44_9RHOB</name>
<sequence>MGKALIAVICLVLGVVIGAAFGGALIGGGAVGRGIATGLSAGICSTVQAAQEEGIMTPEDVDQVLMRATADMSGLSGVETSEPIVGSAAQCDTVLENLRNAASEN</sequence>
<evidence type="ECO:0000313" key="1">
    <source>
        <dbReference type="EMBL" id="MDB6179688.1"/>
    </source>
</evidence>
<protein>
    <submittedName>
        <fullName evidence="1">Uncharacterized protein</fullName>
    </submittedName>
</protein>
<dbReference type="EMBL" id="JAQBIE010000053">
    <property type="protein sequence ID" value="MDB6179688.1"/>
    <property type="molecule type" value="Genomic_DNA"/>
</dbReference>
<keyword evidence="2" id="KW-1185">Reference proteome</keyword>
<dbReference type="RefSeq" id="WP_271890782.1">
    <property type="nucleotide sequence ID" value="NZ_JAQBIE010000053.1"/>
</dbReference>
<gene>
    <name evidence="1" type="ORF">PAF17_19755</name>
</gene>
<reference evidence="1" key="1">
    <citation type="submission" date="2022-12" db="EMBL/GenBank/DDBJ databases">
        <title>Paracoccus onchidii sp. nov., isolated from a marine invertebrate from the South China Sea.</title>
        <authorList>
            <person name="Xu S."/>
            <person name="Liu Z."/>
            <person name="Xu Y."/>
        </authorList>
    </citation>
    <scope>NUCLEOTIDE SEQUENCE</scope>
    <source>
        <strain evidence="1">Z330</strain>
    </source>
</reference>
<comment type="caution">
    <text evidence="1">The sequence shown here is derived from an EMBL/GenBank/DDBJ whole genome shotgun (WGS) entry which is preliminary data.</text>
</comment>
<evidence type="ECO:0000313" key="2">
    <source>
        <dbReference type="Proteomes" id="UP001165641"/>
    </source>
</evidence>
<accession>A0ABT4ZK44</accession>
<dbReference type="Proteomes" id="UP001165641">
    <property type="component" value="Unassembled WGS sequence"/>
</dbReference>
<proteinExistence type="predicted"/>